<dbReference type="OrthoDB" id="1354034at2"/>
<reference evidence="2 3" key="1">
    <citation type="submission" date="2019-04" db="EMBL/GenBank/DDBJ databases">
        <title>Flavobacterium sp. strain DS2-A Genome sequencing and assembly.</title>
        <authorList>
            <person name="Kim I."/>
        </authorList>
    </citation>
    <scope>NUCLEOTIDE SEQUENCE [LARGE SCALE GENOMIC DNA]</scope>
    <source>
        <strain evidence="2 3">DS2-A</strain>
    </source>
</reference>
<proteinExistence type="predicted"/>
<accession>A0A4Z0L8Y9</accession>
<name>A0A4Z0L8Y9_9FLAO</name>
<dbReference type="InterPro" id="IPR029050">
    <property type="entry name" value="Immunoprotect_excell_Ig-like"/>
</dbReference>
<organism evidence="2 3">
    <name type="scientific">Flavobacterium humi</name>
    <dbReference type="NCBI Taxonomy" id="2562683"/>
    <lineage>
        <taxon>Bacteria</taxon>
        <taxon>Pseudomonadati</taxon>
        <taxon>Bacteroidota</taxon>
        <taxon>Flavobacteriia</taxon>
        <taxon>Flavobacteriales</taxon>
        <taxon>Flavobacteriaceae</taxon>
        <taxon>Flavobacterium</taxon>
    </lineage>
</organism>
<gene>
    <name evidence="2" type="ORF">E4635_06080</name>
</gene>
<dbReference type="RefSeq" id="WP_135525739.1">
    <property type="nucleotide sequence ID" value="NZ_SRLH01000003.1"/>
</dbReference>
<sequence length="147" mass="17338">MKAILSGFLFLMLTGFAVLENNVEGLTVTFRKISEDYIILESIPNSMRPSYVYSNMIEANENMMFVKMKLIFKNEGTKDCVFNMDDVYISTPQDSLYRFHSFQGKYDSQTVIKPQKQIKRILYFEFPNDVTPKELFIENRRFPIRVE</sequence>
<evidence type="ECO:0008006" key="4">
    <source>
        <dbReference type="Google" id="ProtNLM"/>
    </source>
</evidence>
<evidence type="ECO:0000313" key="3">
    <source>
        <dbReference type="Proteomes" id="UP000297407"/>
    </source>
</evidence>
<evidence type="ECO:0000313" key="2">
    <source>
        <dbReference type="EMBL" id="TGD58479.1"/>
    </source>
</evidence>
<evidence type="ECO:0000256" key="1">
    <source>
        <dbReference type="ARBA" id="ARBA00022729"/>
    </source>
</evidence>
<keyword evidence="1" id="KW-0732">Signal</keyword>
<comment type="caution">
    <text evidence="2">The sequence shown here is derived from an EMBL/GenBank/DDBJ whole genome shotgun (WGS) entry which is preliminary data.</text>
</comment>
<protein>
    <recommendedName>
        <fullName evidence="4">DUF4352 domain-containing protein</fullName>
    </recommendedName>
</protein>
<dbReference type="Gene3D" id="2.60.40.1240">
    <property type="match status" value="1"/>
</dbReference>
<dbReference type="Proteomes" id="UP000297407">
    <property type="component" value="Unassembled WGS sequence"/>
</dbReference>
<keyword evidence="3" id="KW-1185">Reference proteome</keyword>
<dbReference type="AlphaFoldDB" id="A0A4Z0L8Y9"/>
<dbReference type="EMBL" id="SRLH01000003">
    <property type="protein sequence ID" value="TGD58479.1"/>
    <property type="molecule type" value="Genomic_DNA"/>
</dbReference>